<dbReference type="AlphaFoldDB" id="A0A8S2Z9C6"/>
<sequence>SGVQQGYGLLSYRYCNLLISKLKFHERNPIFAGNLTINEQNNDIRRIFDDNFNLYFQL</sequence>
<organism evidence="1 2">
    <name type="scientific">Rotaria magnacalcarata</name>
    <dbReference type="NCBI Taxonomy" id="392030"/>
    <lineage>
        <taxon>Eukaryota</taxon>
        <taxon>Metazoa</taxon>
        <taxon>Spiralia</taxon>
        <taxon>Gnathifera</taxon>
        <taxon>Rotifera</taxon>
        <taxon>Eurotatoria</taxon>
        <taxon>Bdelloidea</taxon>
        <taxon>Philodinida</taxon>
        <taxon>Philodinidae</taxon>
        <taxon>Rotaria</taxon>
    </lineage>
</organism>
<dbReference type="Proteomes" id="UP000676336">
    <property type="component" value="Unassembled WGS sequence"/>
</dbReference>
<feature type="non-terminal residue" evidence="1">
    <location>
        <position position="58"/>
    </location>
</feature>
<gene>
    <name evidence="1" type="ORF">SMN809_LOCUS39559</name>
</gene>
<reference evidence="1" key="1">
    <citation type="submission" date="2021-02" db="EMBL/GenBank/DDBJ databases">
        <authorList>
            <person name="Nowell W R."/>
        </authorList>
    </citation>
    <scope>NUCLEOTIDE SEQUENCE</scope>
</reference>
<accession>A0A8S2Z9C6</accession>
<proteinExistence type="predicted"/>
<evidence type="ECO:0000313" key="1">
    <source>
        <dbReference type="EMBL" id="CAF4612973.1"/>
    </source>
</evidence>
<evidence type="ECO:0000313" key="2">
    <source>
        <dbReference type="Proteomes" id="UP000676336"/>
    </source>
</evidence>
<dbReference type="EMBL" id="CAJOBI010106592">
    <property type="protein sequence ID" value="CAF4612973.1"/>
    <property type="molecule type" value="Genomic_DNA"/>
</dbReference>
<protein>
    <submittedName>
        <fullName evidence="1">Uncharacterized protein</fullName>
    </submittedName>
</protein>
<feature type="non-terminal residue" evidence="1">
    <location>
        <position position="1"/>
    </location>
</feature>
<comment type="caution">
    <text evidence="1">The sequence shown here is derived from an EMBL/GenBank/DDBJ whole genome shotgun (WGS) entry which is preliminary data.</text>
</comment>
<name>A0A8S2Z9C6_9BILA</name>